<gene>
    <name evidence="2" type="primary">Hypp82</name>
    <name evidence="2" type="ORF">BLAG_LOCUS234</name>
</gene>
<feature type="region of interest" description="Disordered" evidence="1">
    <location>
        <begin position="486"/>
        <end position="512"/>
    </location>
</feature>
<name>A0A8J9YLV9_BRALA</name>
<proteinExistence type="predicted"/>
<feature type="compositionally biased region" description="Low complexity" evidence="1">
    <location>
        <begin position="537"/>
        <end position="548"/>
    </location>
</feature>
<evidence type="ECO:0000256" key="1">
    <source>
        <dbReference type="SAM" id="MobiDB-lite"/>
    </source>
</evidence>
<dbReference type="AlphaFoldDB" id="A0A8J9YLV9"/>
<accession>A0A8J9YLV9</accession>
<keyword evidence="3" id="KW-1185">Reference proteome</keyword>
<reference evidence="2" key="1">
    <citation type="submission" date="2022-01" db="EMBL/GenBank/DDBJ databases">
        <authorList>
            <person name="Braso-Vives M."/>
        </authorList>
    </citation>
    <scope>NUCLEOTIDE SEQUENCE</scope>
</reference>
<feature type="region of interest" description="Disordered" evidence="1">
    <location>
        <begin position="715"/>
        <end position="794"/>
    </location>
</feature>
<feature type="region of interest" description="Disordered" evidence="1">
    <location>
        <begin position="527"/>
        <end position="558"/>
    </location>
</feature>
<dbReference type="Proteomes" id="UP000838412">
    <property type="component" value="Chromosome 1"/>
</dbReference>
<evidence type="ECO:0000313" key="3">
    <source>
        <dbReference type="Proteomes" id="UP000838412"/>
    </source>
</evidence>
<sequence length="794" mass="87086">MTALDLGGADLSCLDWKVFRGQTALTRLHISSGMLSSVYDEKPNEMKWGLHRLSNMIRWSATLVVQAPKFFFCIRHKANDLSFGWMVVSSYIEVEEKHVNPGRSCGDLESSLSTISIQAPVVILATDGSLADKLVPNTLDQCRQVWEYDGGIAVPVDLLGSAIFRLVSMATGNTTFEGVAMSFVRTQDTDTPTTTESGCRQKHTTHTSDTHDDTKNITCILLTKDEHTELVFTVPKVQCQTHTTETTYTTDTYHSSSLTHHSEYADKAYTSSQPADNITLHERTTPGPEMPPATVVHISVVVSVVLVSIILALPLVSLGLKLFSKFNVKDGRANDDAHTWTLPPGVAFPGLLRSASLPACSVKMASDDAASCRSLPAVLHPIEPAYYEIPDDIAAAQRPLPSLPHTYSEIPKDAISGVVRSSSLPAVTSTRGGAVDDAASCRSLPAAILSIKPTYSEIPDVIAATQRPLPALPGTSWDIPDHEAAAQRPLSAQPHTYSEIPDDEESGPMPFYADASEFSLHAVANGGQHQRAFRDNTTTSTRPRSGRSIAMYGSAEQTKAQRNNFYRKTAEVQGIRTRRQMRQPVDQGVGTYVNITDAILSRGQDVTEAHIVFLTLPDAHRHLEMPGEGTRNTPRRVSLPLVTLPNTYWPWEISGEEPRNTPRRASLPYVTLPNTYWPWEIPGEGTRNTPLPASLSTLPNTYWPWDIQGREPVTHHGVRPIPTSHYLTPTGHGRSRGREPVTHHSVRPFPTSHYLTPTGHGRSQERAPVTPHGVRLFPSSHCLTPTGHGRSQES</sequence>
<organism evidence="2 3">
    <name type="scientific">Branchiostoma lanceolatum</name>
    <name type="common">Common lancelet</name>
    <name type="synonym">Amphioxus lanceolatum</name>
    <dbReference type="NCBI Taxonomy" id="7740"/>
    <lineage>
        <taxon>Eukaryota</taxon>
        <taxon>Metazoa</taxon>
        <taxon>Chordata</taxon>
        <taxon>Cephalochordata</taxon>
        <taxon>Leptocardii</taxon>
        <taxon>Amphioxiformes</taxon>
        <taxon>Branchiostomatidae</taxon>
        <taxon>Branchiostoma</taxon>
    </lineage>
</organism>
<dbReference type="EMBL" id="OV696686">
    <property type="protein sequence ID" value="CAH1226108.1"/>
    <property type="molecule type" value="Genomic_DNA"/>
</dbReference>
<feature type="region of interest" description="Disordered" evidence="1">
    <location>
        <begin position="188"/>
        <end position="210"/>
    </location>
</feature>
<protein>
    <submittedName>
        <fullName evidence="2">Hypp82 protein</fullName>
    </submittedName>
</protein>
<evidence type="ECO:0000313" key="2">
    <source>
        <dbReference type="EMBL" id="CAH1226108.1"/>
    </source>
</evidence>